<keyword evidence="3" id="KW-0472">Membrane</keyword>
<gene>
    <name evidence="9" type="ORF">NCTC11470_03909</name>
</gene>
<dbReference type="InterPro" id="IPR003344">
    <property type="entry name" value="Big_1_dom"/>
</dbReference>
<reference evidence="9 10" key="1">
    <citation type="submission" date="2018-06" db="EMBL/GenBank/DDBJ databases">
        <authorList>
            <consortium name="Pathogen Informatics"/>
            <person name="Doyle S."/>
        </authorList>
    </citation>
    <scope>NUCLEOTIDE SEQUENCE [LARGE SCALE GENOMIC DNA]</scope>
    <source>
        <strain evidence="9 10">NCTC11470</strain>
    </source>
</reference>
<dbReference type="SUPFAM" id="SSF49373">
    <property type="entry name" value="Invasin/intimin cell-adhesion fragments"/>
    <property type="match status" value="3"/>
</dbReference>
<dbReference type="InterPro" id="IPR008964">
    <property type="entry name" value="Invasin/intimin_cell_adhesion"/>
</dbReference>
<evidence type="ECO:0000256" key="4">
    <source>
        <dbReference type="ARBA" id="ARBA00023237"/>
    </source>
</evidence>
<dbReference type="InterPro" id="IPR038177">
    <property type="entry name" value="IAT_beta_sf"/>
</dbReference>
<dbReference type="InterPro" id="IPR015217">
    <property type="entry name" value="Invasin_dom_3"/>
</dbReference>
<evidence type="ECO:0000259" key="8">
    <source>
        <dbReference type="PROSITE" id="PS51782"/>
    </source>
</evidence>
<dbReference type="Pfam" id="PF21764">
    <property type="entry name" value="Invasin_D4"/>
    <property type="match status" value="1"/>
</dbReference>
<dbReference type="PROSITE" id="PS51127">
    <property type="entry name" value="BIG1"/>
    <property type="match status" value="1"/>
</dbReference>
<evidence type="ECO:0000256" key="1">
    <source>
        <dbReference type="ARBA" id="ARBA00004442"/>
    </source>
</evidence>
<comment type="similarity">
    <text evidence="2">Belongs to the intimin/invasin family.</text>
</comment>
<evidence type="ECO:0000259" key="7">
    <source>
        <dbReference type="PROSITE" id="PS51127"/>
    </source>
</evidence>
<dbReference type="Gene3D" id="2.40.160.160">
    <property type="entry name" value="Inverse autotransporter, beta-domain"/>
    <property type="match status" value="1"/>
</dbReference>
<feature type="domain" description="LysM" evidence="8">
    <location>
        <begin position="68"/>
        <end position="116"/>
    </location>
</feature>
<keyword evidence="4" id="KW-0998">Cell outer membrane</keyword>
<dbReference type="InterPro" id="IPR018392">
    <property type="entry name" value="LysM"/>
</dbReference>
<evidence type="ECO:0000256" key="2">
    <source>
        <dbReference type="ARBA" id="ARBA00010116"/>
    </source>
</evidence>
<dbReference type="Proteomes" id="UP000254835">
    <property type="component" value="Unassembled WGS sequence"/>
</dbReference>
<dbReference type="Pfam" id="PF02369">
    <property type="entry name" value="Big_1"/>
    <property type="match status" value="1"/>
</dbReference>
<dbReference type="NCBIfam" id="NF040981">
    <property type="entry name" value="Ve_YrIlm_NTERM"/>
    <property type="match status" value="1"/>
</dbReference>
<comment type="subcellular location">
    <subcellularLocation>
        <location evidence="1">Cell outer membrane</location>
    </subcellularLocation>
</comment>
<dbReference type="Gene3D" id="2.60.40.10">
    <property type="entry name" value="Immunoglobulins"/>
    <property type="match status" value="3"/>
</dbReference>
<dbReference type="Gene3D" id="2.60.40.1080">
    <property type="match status" value="1"/>
</dbReference>
<dbReference type="SMART" id="SM00634">
    <property type="entry name" value="BID_1"/>
    <property type="match status" value="1"/>
</dbReference>
<comment type="function">
    <text evidence="5">Invasin is a protein that allows enteric bacteria to penetrate cultured mammalian cells. The entry of invasin in the cell is mediated by binding several beta-1 chain integrins.</text>
</comment>
<evidence type="ECO:0000256" key="5">
    <source>
        <dbReference type="ARBA" id="ARBA00057597"/>
    </source>
</evidence>
<dbReference type="EMBL" id="UHJA01000001">
    <property type="protein sequence ID" value="SUP78774.1"/>
    <property type="molecule type" value="Genomic_DNA"/>
</dbReference>
<dbReference type="GO" id="GO:0007155">
    <property type="term" value="P:cell adhesion"/>
    <property type="evidence" value="ECO:0007669"/>
    <property type="project" value="InterPro"/>
</dbReference>
<evidence type="ECO:0000313" key="10">
    <source>
        <dbReference type="Proteomes" id="UP000254835"/>
    </source>
</evidence>
<dbReference type="GO" id="GO:0009279">
    <property type="term" value="C:cell outer membrane"/>
    <property type="evidence" value="ECO:0007669"/>
    <property type="project" value="UniProtKB-SubCell"/>
</dbReference>
<accession>A0A380PYV5</accession>
<dbReference type="FunFam" id="2.40.160.160:FF:000001">
    <property type="entry name" value="Intimin-like inverse autotransporter SinH"/>
    <property type="match status" value="1"/>
</dbReference>
<proteinExistence type="inferred from homology"/>
<dbReference type="PANTHER" id="PTHR39576">
    <property type="entry name" value="ATTACHING AND EFFACING PROTEIN HOMOLOG-RELATED-RELATED"/>
    <property type="match status" value="1"/>
</dbReference>
<dbReference type="PANTHER" id="PTHR39576:SF2">
    <property type="entry name" value="ATTACHING AND EFFACING PROTEIN HOMOLOG-RELATED"/>
    <property type="match status" value="1"/>
</dbReference>
<sequence length="933" mass="99668">MKHYFSIKSFKAPQAAKCSTSNLLPKRVKVTAWANILLQLLFPLSLSFTPAIAAAPKPKATTISTTTEPYIIGVGESADTVAKKHGISVDELKRVNIYRTFSKPFTALTSGDEIDIPRKASPFSIDSEKNKNADVLLENKLASHVQTGATALATSNAAKSSERMIRSAANNEFNSSAQQWLSQFGTARVQMNVNDDFKLDGSAVDVLVPIYDNQKSILFTQLGARNKDNRNTVNIGAGVRTFQNNWMYGVNTFFDNDMTGKNRRVGVGAEAWTDYLKLSANSYIGTSDWHQSRDFADYNERPANGYDVRAEAYLPSHPQLGGKLMYEKYRGEEVALFGKDNRQKNPHAVTAGVNYTPIPLLTVGAEHRAGKGSKNDSSINFQFNYRLGESWQSHINPSAVAATRTLAGSRYDLVERNNNIVLDYQKQELIRLSLPERVEGKAGDIATVNAQVTSKYGLERIDWDSAALIAAGGTLSKGSSNSISITLPPYQASVGNTPNSYTLSAIAFDTQGNRSNSSSTLINVSPQNLSTGNSLMTATPSILVADGVSTSQITITLRDSHNQPVIGASRNIILASNFVVDGSTSPIRAAAASEMKISDVSEAMGGVYNATLTAGTQPGTATITSSINGMALNAVNVIFTANAATFVVDSLTADTHTTFADGNSLITFTATVKDSSGHGVPNTDVILNTTGGVLSASSVTTDTHGVATFTLKSTNTGSFSVTAKSAVNTTDIGQTQNATFIPVFTGIIAGGYDFALNDGFPKTGFNQATFTINMNGTADYSWSSNQPAAVTVNSSGQVTFNGPPSGTVTITATPNNGGSPQSYSFTVENWFEGDSTSRNWGNANADCNSRSEVLPTIAQLTSGEYIRQIGSLFGEWGDMMDYGFPAANNWSSEQSGTSNYYYVVNSSRGRSSQALYTPGGTSVLNKSLCVRDL</sequence>
<dbReference type="InterPro" id="IPR013783">
    <property type="entry name" value="Ig-like_fold"/>
</dbReference>
<dbReference type="Pfam" id="PF09134">
    <property type="entry name" value="Invasin_D3"/>
    <property type="match status" value="1"/>
</dbReference>
<dbReference type="InterPro" id="IPR048658">
    <property type="entry name" value="Invasin_D4"/>
</dbReference>
<dbReference type="AlphaFoldDB" id="A0A380PYV5"/>
<name>A0A380PYV5_YERFR</name>
<dbReference type="PRINTS" id="PR01369">
    <property type="entry name" value="INTIMIN"/>
</dbReference>
<dbReference type="PROSITE" id="PS51782">
    <property type="entry name" value="LYSM"/>
    <property type="match status" value="1"/>
</dbReference>
<dbReference type="InterPro" id="IPR003535">
    <property type="entry name" value="Intimin/invasin_bac"/>
</dbReference>
<evidence type="ECO:0000313" key="9">
    <source>
        <dbReference type="EMBL" id="SUP78774.1"/>
    </source>
</evidence>
<evidence type="ECO:0000256" key="6">
    <source>
        <dbReference type="ARBA" id="ARBA00074571"/>
    </source>
</evidence>
<feature type="domain" description="Big-1" evidence="7">
    <location>
        <begin position="648"/>
        <end position="741"/>
    </location>
</feature>
<dbReference type="InterPro" id="IPR051715">
    <property type="entry name" value="Intimin-Invasin_domain"/>
</dbReference>
<organism evidence="9 10">
    <name type="scientific">Yersinia frederiksenii</name>
    <dbReference type="NCBI Taxonomy" id="29484"/>
    <lineage>
        <taxon>Bacteria</taxon>
        <taxon>Pseudomonadati</taxon>
        <taxon>Pseudomonadota</taxon>
        <taxon>Gammaproteobacteria</taxon>
        <taxon>Enterobacterales</taxon>
        <taxon>Yersiniaceae</taxon>
        <taxon>Yersinia</taxon>
    </lineage>
</organism>
<dbReference type="Pfam" id="PF11924">
    <property type="entry name" value="IAT_beta"/>
    <property type="match status" value="1"/>
</dbReference>
<evidence type="ECO:0000256" key="3">
    <source>
        <dbReference type="ARBA" id="ARBA00023136"/>
    </source>
</evidence>
<protein>
    <recommendedName>
        <fullName evidence="6">Invasin</fullName>
    </recommendedName>
</protein>
<dbReference type="InterPro" id="IPR024519">
    <property type="entry name" value="IAT_beta"/>
</dbReference>